<dbReference type="SUPFAM" id="SSF50129">
    <property type="entry name" value="GroES-like"/>
    <property type="match status" value="1"/>
</dbReference>
<dbReference type="Gene3D" id="3.90.180.10">
    <property type="entry name" value="Medium-chain alcohol dehydrogenases, catalytic domain"/>
    <property type="match status" value="1"/>
</dbReference>
<evidence type="ECO:0000256" key="1">
    <source>
        <dbReference type="ARBA" id="ARBA00001947"/>
    </source>
</evidence>
<dbReference type="InterPro" id="IPR013149">
    <property type="entry name" value="ADH-like_C"/>
</dbReference>
<dbReference type="InterPro" id="IPR011032">
    <property type="entry name" value="GroES-like_sf"/>
</dbReference>
<evidence type="ECO:0000259" key="6">
    <source>
        <dbReference type="Pfam" id="PF00107"/>
    </source>
</evidence>
<gene>
    <name evidence="7" type="ORF">SCF082_LOCUS35436</name>
</gene>
<dbReference type="SUPFAM" id="SSF51735">
    <property type="entry name" value="NAD(P)-binding Rossmann-fold domains"/>
    <property type="match status" value="1"/>
</dbReference>
<keyword evidence="5" id="KW-0560">Oxidoreductase</keyword>
<name>A0ABP0PAS5_9DINO</name>
<dbReference type="EMBL" id="CAXAMM010033714">
    <property type="protein sequence ID" value="CAK9071765.1"/>
    <property type="molecule type" value="Genomic_DNA"/>
</dbReference>
<evidence type="ECO:0000256" key="2">
    <source>
        <dbReference type="ARBA" id="ARBA00008072"/>
    </source>
</evidence>
<dbReference type="InterPro" id="IPR036291">
    <property type="entry name" value="NAD(P)-bd_dom_sf"/>
</dbReference>
<evidence type="ECO:0000256" key="5">
    <source>
        <dbReference type="ARBA" id="ARBA00023002"/>
    </source>
</evidence>
<comment type="caution">
    <text evidence="7">The sequence shown here is derived from an EMBL/GenBank/DDBJ whole genome shotgun (WGS) entry which is preliminary data.</text>
</comment>
<dbReference type="PANTHER" id="PTHR43161:SF23">
    <property type="entry name" value="(R,R)-BUTANEDIOL DEHYDROGENASE-RELATED"/>
    <property type="match status" value="1"/>
</dbReference>
<protein>
    <submittedName>
        <fullName evidence="7">L-threonine 3-dehydrogenase (TDH)</fullName>
    </submittedName>
</protein>
<dbReference type="Gene3D" id="3.40.50.720">
    <property type="entry name" value="NAD(P)-binding Rossmann-like Domain"/>
    <property type="match status" value="1"/>
</dbReference>
<keyword evidence="3" id="KW-0479">Metal-binding</keyword>
<evidence type="ECO:0000313" key="7">
    <source>
        <dbReference type="EMBL" id="CAK9071765.1"/>
    </source>
</evidence>
<dbReference type="PANTHER" id="PTHR43161">
    <property type="entry name" value="SORBITOL DEHYDROGENASE"/>
    <property type="match status" value="1"/>
</dbReference>
<evidence type="ECO:0000256" key="3">
    <source>
        <dbReference type="ARBA" id="ARBA00022723"/>
    </source>
</evidence>
<evidence type="ECO:0000256" key="4">
    <source>
        <dbReference type="ARBA" id="ARBA00022833"/>
    </source>
</evidence>
<comment type="similarity">
    <text evidence="2">Belongs to the zinc-containing alcohol dehydrogenase family.</text>
</comment>
<organism evidence="7 8">
    <name type="scientific">Durusdinium trenchii</name>
    <dbReference type="NCBI Taxonomy" id="1381693"/>
    <lineage>
        <taxon>Eukaryota</taxon>
        <taxon>Sar</taxon>
        <taxon>Alveolata</taxon>
        <taxon>Dinophyceae</taxon>
        <taxon>Suessiales</taxon>
        <taxon>Symbiodiniaceae</taxon>
        <taxon>Durusdinium</taxon>
    </lineage>
</organism>
<evidence type="ECO:0000313" key="8">
    <source>
        <dbReference type="Proteomes" id="UP001642464"/>
    </source>
</evidence>
<feature type="domain" description="Alcohol dehydrogenase-like C-terminal" evidence="6">
    <location>
        <begin position="83"/>
        <end position="207"/>
    </location>
</feature>
<reference evidence="7 8" key="1">
    <citation type="submission" date="2024-02" db="EMBL/GenBank/DDBJ databases">
        <authorList>
            <person name="Chen Y."/>
            <person name="Shah S."/>
            <person name="Dougan E. K."/>
            <person name="Thang M."/>
            <person name="Chan C."/>
        </authorList>
    </citation>
    <scope>NUCLEOTIDE SEQUENCE [LARGE SCALE GENOMIC DNA]</scope>
</reference>
<proteinExistence type="inferred from homology"/>
<comment type="cofactor">
    <cofactor evidence="1">
        <name>Zn(2+)</name>
        <dbReference type="ChEBI" id="CHEBI:29105"/>
    </cofactor>
</comment>
<accession>A0ABP0PAS5</accession>
<dbReference type="Proteomes" id="UP001642464">
    <property type="component" value="Unassembled WGS sequence"/>
</dbReference>
<keyword evidence="4" id="KW-0862">Zinc</keyword>
<keyword evidence="8" id="KW-1185">Reference proteome</keyword>
<sequence length="505" mass="55090">MSMQGKQHLCEEGTFMGAGGTRGCFADFVCVSSLQLVRLPASIPMELAMMTEPLSVALHTLKLAEKSILSILDGDVAILGAGAIGLCHLLLLKHVGAKNVHIIDPLEDRRTMSLRLGARSAHCTQLATAELRQLVGRKGCELVLDCAGTEQSFKTALQVAGLAAQVVLVGIPEVDFLQYNPHVARTKELSILNARRANQTLQACLNLLVHSEQLRERCAQIVTHRMPLEKVQAAFEMASSYQGGAVKIAILPELDTLSFQSIGLIAGTPHSVAYLQHLLEEKMIVKLVALDLDIWDVTSEVQELCRVHGIPQFALDDLPAFAKDIHFDLLIDAGASAALGQPPATPWACASVRTTLQLPHWPLEMALLGGPCGGASLLGEDSIVDIYMLEGGDPPLEIRKALDMLSAQAALRFPAWLKALQDGSYDMSMLHAWRASKPAPKHCAAPNQGCVSWRWRGHFINRFARSRLKGARSARSDGTEVAFDVDEVPEKFLDTFFHFNLRPFH</sequence>
<dbReference type="Pfam" id="PF00107">
    <property type="entry name" value="ADH_zinc_N"/>
    <property type="match status" value="1"/>
</dbReference>